<reference evidence="4 5" key="1">
    <citation type="submission" date="2023-12" db="EMBL/GenBank/DDBJ databases">
        <title>A high-quality genome assembly for Dillenia turbinata (Dilleniales).</title>
        <authorList>
            <person name="Chanderbali A."/>
        </authorList>
    </citation>
    <scope>NUCLEOTIDE SEQUENCE [LARGE SCALE GENOMIC DNA]</scope>
    <source>
        <strain evidence="4">LSX21</strain>
        <tissue evidence="4">Leaf</tissue>
    </source>
</reference>
<accession>A0AAN8ZVN3</accession>
<dbReference type="GO" id="GO:0005730">
    <property type="term" value="C:nucleolus"/>
    <property type="evidence" value="ECO:0007669"/>
    <property type="project" value="TreeGrafter"/>
</dbReference>
<name>A0AAN8ZVN3_9MAGN</name>
<dbReference type="GO" id="GO:0000463">
    <property type="term" value="P:maturation of LSU-rRNA from tricistronic rRNA transcript (SSU-rRNA, 5.8S rRNA, LSU-rRNA)"/>
    <property type="evidence" value="ECO:0007669"/>
    <property type="project" value="TreeGrafter"/>
</dbReference>
<evidence type="ECO:0000259" key="2">
    <source>
        <dbReference type="Pfam" id="PF11707"/>
    </source>
</evidence>
<evidence type="ECO:0000313" key="5">
    <source>
        <dbReference type="Proteomes" id="UP001370490"/>
    </source>
</evidence>
<protein>
    <submittedName>
        <fullName evidence="4">Nucleolar pre-ribosomal-associated protein 1, N-terminal</fullName>
    </submittedName>
</protein>
<proteinExistence type="predicted"/>
<dbReference type="InterPro" id="IPR039844">
    <property type="entry name" value="URB1"/>
</dbReference>
<dbReference type="PANTHER" id="PTHR13500:SF0">
    <property type="entry name" value="NUCLEOLAR PRE-RIBOSOMAL-ASSOCIATED PROTEIN 1"/>
    <property type="match status" value="1"/>
</dbReference>
<keyword evidence="5" id="KW-1185">Reference proteome</keyword>
<dbReference type="GO" id="GO:0000466">
    <property type="term" value="P:maturation of 5.8S rRNA from tricistronic rRNA transcript (SSU-rRNA, 5.8S rRNA, LSU-rRNA)"/>
    <property type="evidence" value="ECO:0007669"/>
    <property type="project" value="TreeGrafter"/>
</dbReference>
<evidence type="ECO:0000256" key="1">
    <source>
        <dbReference type="SAM" id="MobiDB-lite"/>
    </source>
</evidence>
<organism evidence="4 5">
    <name type="scientific">Dillenia turbinata</name>
    <dbReference type="NCBI Taxonomy" id="194707"/>
    <lineage>
        <taxon>Eukaryota</taxon>
        <taxon>Viridiplantae</taxon>
        <taxon>Streptophyta</taxon>
        <taxon>Embryophyta</taxon>
        <taxon>Tracheophyta</taxon>
        <taxon>Spermatophyta</taxon>
        <taxon>Magnoliopsida</taxon>
        <taxon>eudicotyledons</taxon>
        <taxon>Gunneridae</taxon>
        <taxon>Pentapetalae</taxon>
        <taxon>Dilleniales</taxon>
        <taxon>Dilleniaceae</taxon>
        <taxon>Dillenia</taxon>
    </lineage>
</organism>
<dbReference type="Pfam" id="PF11707">
    <property type="entry name" value="Npa1"/>
    <property type="match status" value="1"/>
</dbReference>
<comment type="caution">
    <text evidence="4">The sequence shown here is derived from an EMBL/GenBank/DDBJ whole genome shotgun (WGS) entry which is preliminary data.</text>
</comment>
<feature type="region of interest" description="Disordered" evidence="1">
    <location>
        <begin position="508"/>
        <end position="536"/>
    </location>
</feature>
<dbReference type="Pfam" id="PF16201">
    <property type="entry name" value="NopRA1"/>
    <property type="match status" value="1"/>
</dbReference>
<dbReference type="Proteomes" id="UP001370490">
    <property type="component" value="Unassembled WGS sequence"/>
</dbReference>
<feature type="domain" description="URB1 N-terminal" evidence="2">
    <location>
        <begin position="75"/>
        <end position="379"/>
    </location>
</feature>
<feature type="compositionally biased region" description="Basic and acidic residues" evidence="1">
    <location>
        <begin position="515"/>
        <end position="528"/>
    </location>
</feature>
<sequence length="2541" mass="286527">MVEAENDMGQRDNNLPDFVPRVSHDTRLRELLRNIVSIEYKLYSDACEEFRELLRSEEGGKLLYQYIHWSATLSELLDVWKLRAGKPEISHLLFLTADILGHPDGVYKADDTERISISKPLDKFARLIIEEKMGDVYVELNSKEGKRQTAALLLIASIVRRGTGLASEVARTFDFKLEVLRHLAEHKQDKSGRKRKRSTRESFIRFAISFLEVGDPKLLRWVLQQREIYSRVLRGIGHDDEDVIVYVLSTLRSRILTPESLLPPGLRSVLFGSATLDQLISITEWKDGGSATDVAHSVLVMVCTDPSNGLMPDLKRHPSPLRGNPKRLLGLMKKLKAGEIGYHRDLLLAIIDGRPSFGSAYMNEFPYSLEDHASSTWLDIVLLAANLVSAVGNGHPFDFLDTQSQEPPLFDSFESIVKCICPRPFSRLVINKGLLHPDFLVKHGTLKLLLESLKLLDSFVGAINNRSFSCILMMQKWEFLKQNLQNEVQAMLPDPQVLLTLHSSLSTRYKNPDSSLKRAPDSENNPHHRESRTKRSKNAVTFDDNDILVGGISGFLDVTIPGKDEDVSPSEEMDNGKEHLKVVSEIWGSHLLDSSVDDAEIYFHSKLLEALRFYLRTMPSVLEGSFDIFKNLLYSLQALSTTLQRSLLSLLIEYIGCCPGGELHSRSLPLMYKYLQPLINLLILSPIRDIKDHAYALAQAAMRSTGAFDRNLQEIGAWFLFLPGYGRNKLLKSDPGLEAFKNFSSVVVSFLCDSVSTVGNNLFKYWDLLRCQSYHIKKFKDVSPDFSPLVICALQKCLRLLQSESETFTLPEKSMISFYVCDTLTFLLQTQVHAGPLAAIIDSILSEGLGDHCSMVKSSGGLLCEWSPLEVLLQLSRRITHPNDCNIFSISGQYISTDSSFSSTLIEVREVISSENTHEMAAVAKAFSSLIICTSPAEIIQNFPLVITMSHNLFGVPFSLLSSLLFLEQSFLTTVSKLWPELFSTALDFVLTKSQCEGRHGEAGRSTCPFCNEEDLICSVDLDSQNSAVVAFGSFLYEAPFCVLFPAMIAIDGPYLLESSKIQDLLLAKLGKETYESMLSSLRLVLFWAHRIQSSYRVKPLGELEKLFDQCLTIIEHMLVRSERPDTDYSVVLGAPFSTKCTEEMVETIFSHPAVMSSLACPLGCNNLMQGPSGDSLENFLDFCRNRVHKMDHDVLSLLIMVSDRLFAQSDGQNLVANVDRRIVKAFRYLIEKVLLEFKDKFELSIRTKDLLLLLPIFYVLYMLIRFISPFDLLELVFWMFSCIPQDFLTCRSSKISPFSVGFCVASGAFDMLSSFLEQSSTTKAPNQLIWETEESKINVDLFERVTCKIFEFATSSKLEFADFCFLKAVEIAYCQKFMQQQSILHPLNMLIFRVIVSTPTEMISHCICETNSVKAKVLFLLTEISPLHSSIFGHLFMSILENELHFKGAVAGQTYNYALSEEDFMMLLPVSLSFINSSLLRFGNQYKHYGRIPSFYSRILLDGFLDWKNFVSKGISKVESGEFSPSSTEELLNYCRGSLLGKSICMLRHYFALNSGSLKLKKQLKLFNAICQNLGPRNELLHSDLSDLDASSHEQSLKIINEVVGKIDYCRMLLFPEDDQAQIMSKQEAVNSNEKSLESEFNKMDMARAEFIDALVDTWHLIVKRFPTISSNSGKIEKLFKLMEIFVIKSIFELTKVMERYLIQLHSVPFLEKLAKFALLFRFGDPITLKMLRGVVTSLSKRGSLSAFVLQLLLAHSHFAPTINSIVKNSSSSHVGSFFGPTSSILKSVVVPVTERSGANGKSSIETSNLSALHLEFIKLLRVLFRYGVGSEKDAAVNSKELLSLLLSCYGATLFEIDLEIYSLMREIETIYGSESGGIAEMDYLWGNAAFRIRNGQSQDQETLPNSATDMDGVGDCHRRQFRESLPIDPKFCVTTVLCFPFDRSASANSSPMDKLSQNHSDNTLKGDVMSIESMRRYDPVYILRFSIHSLSLGYIDPVDFARLGLLAVAFVSLSSPDETIRKLGYEAIGRFKNALETFQTRKDVARLRLLLTYLQNGIEEAWQRVPSVIALFAAEASFVLLDHSHDYFKTMSKHLMSFPKVNMKLIPLFHDLYWSSSANFKADRLWILRLLYAGLNTDDDAWIYIRNSVPVTLLSFYASSLSDNESKELIILIVKKSIDLPKMAHYLVEQCGIISWLSSVITISKAGLCGSERSYLMAHLTGILDVVNDLVSCGTVTDWLQKHALEQLSELSSNLCSLLVCVEFKKEKFALVNLIVEVLTSTLKLSQERNTSQPHFTLSVEGLYQIYLAVDACNNAKSSFSAELGLKAILMSTPPTNIISMDGEKLNTFVLWAISTALYFDSKKMLQLNGPSLCRDKISEEEQPEDTLLSKLLRWLSASVILGNYPKDNDLDSNFSHSNSETLHSLIERVQCVHRNKSRAGCGSKDVLAASIFYLQQLLGVNCRLLPLWFLFCRSYYQPWEDHSYEKTASEKLDELQACQSLLLIISRVLEKKPVDLESIQELENSGVYKWERNTLEGK</sequence>
<dbReference type="PANTHER" id="PTHR13500">
    <property type="entry name" value="NUCLEOLAR PRERIBOSOMAL-ASSOCIATED PROTEIN 1"/>
    <property type="match status" value="1"/>
</dbReference>
<evidence type="ECO:0000259" key="3">
    <source>
        <dbReference type="Pfam" id="PF16201"/>
    </source>
</evidence>
<dbReference type="InterPro" id="IPR032436">
    <property type="entry name" value="URB1_C"/>
</dbReference>
<gene>
    <name evidence="4" type="ORF">RJ641_000363</name>
</gene>
<evidence type="ECO:0000313" key="4">
    <source>
        <dbReference type="EMBL" id="KAK6946890.1"/>
    </source>
</evidence>
<feature type="domain" description="URB1 C-terminal" evidence="3">
    <location>
        <begin position="2008"/>
        <end position="2198"/>
    </location>
</feature>
<dbReference type="EMBL" id="JBAMMX010000001">
    <property type="protein sequence ID" value="KAK6946890.1"/>
    <property type="molecule type" value="Genomic_DNA"/>
</dbReference>
<dbReference type="InterPro" id="IPR021714">
    <property type="entry name" value="URB1_N"/>
</dbReference>